<sequence length="229" mass="26498">MKVKLRKSSMVIIAVLLIVTSCVIMLALINRSSELEGLPNYTDDKQKINVDGFKYENQPHIGDPNAKIKVIEFADFKCPACKKWSAENFEKFKSEFIDTGKVEFFYMNYAFIDRDSYLAAAAGEAIYQQNNEKFWEFYELLYQNQGNESEIWATPSFLIKLVKENITNIDLEQFEYDVRNHVYLHDVKVDYKTGGYYGVNGTPSFFVNGKILRSSSYEDLRKAILSESE</sequence>
<feature type="domain" description="Thioredoxin" evidence="7">
    <location>
        <begin position="27"/>
        <end position="229"/>
    </location>
</feature>
<dbReference type="InterPro" id="IPR012336">
    <property type="entry name" value="Thioredoxin-like_fold"/>
</dbReference>
<keyword evidence="9" id="KW-1185">Reference proteome</keyword>
<keyword evidence="5" id="KW-0676">Redox-active center</keyword>
<evidence type="ECO:0000256" key="5">
    <source>
        <dbReference type="ARBA" id="ARBA00023284"/>
    </source>
</evidence>
<dbReference type="InterPro" id="IPR013766">
    <property type="entry name" value="Thioredoxin_domain"/>
</dbReference>
<gene>
    <name evidence="8" type="ORF">AWU65_03290</name>
</gene>
<keyword evidence="6" id="KW-1133">Transmembrane helix</keyword>
<dbReference type="PROSITE" id="PS51257">
    <property type="entry name" value="PROKAR_LIPOPROTEIN"/>
    <property type="match status" value="1"/>
</dbReference>
<feature type="transmembrane region" description="Helical" evidence="6">
    <location>
        <begin position="12"/>
        <end position="29"/>
    </location>
</feature>
<dbReference type="PROSITE" id="PS51352">
    <property type="entry name" value="THIOREDOXIN_2"/>
    <property type="match status" value="1"/>
</dbReference>
<keyword evidence="6" id="KW-0812">Transmembrane</keyword>
<name>A0A163GKB0_9BACL</name>
<evidence type="ECO:0000256" key="4">
    <source>
        <dbReference type="ARBA" id="ARBA00023157"/>
    </source>
</evidence>
<proteinExistence type="inferred from homology"/>
<keyword evidence="3" id="KW-0560">Oxidoreductase</keyword>
<evidence type="ECO:0000256" key="6">
    <source>
        <dbReference type="SAM" id="Phobius"/>
    </source>
</evidence>
<dbReference type="PANTHER" id="PTHR13887:SF14">
    <property type="entry name" value="DISULFIDE BOND FORMATION PROTEIN D"/>
    <property type="match status" value="1"/>
</dbReference>
<dbReference type="GO" id="GO:0016491">
    <property type="term" value="F:oxidoreductase activity"/>
    <property type="evidence" value="ECO:0007669"/>
    <property type="project" value="UniProtKB-KW"/>
</dbReference>
<evidence type="ECO:0000256" key="2">
    <source>
        <dbReference type="ARBA" id="ARBA00022729"/>
    </source>
</evidence>
<evidence type="ECO:0000259" key="7">
    <source>
        <dbReference type="PROSITE" id="PS51352"/>
    </source>
</evidence>
<keyword evidence="2" id="KW-0732">Signal</keyword>
<dbReference type="EMBL" id="LWMH01000001">
    <property type="protein sequence ID" value="KZS45019.1"/>
    <property type="molecule type" value="Genomic_DNA"/>
</dbReference>
<dbReference type="PANTHER" id="PTHR13887">
    <property type="entry name" value="GLUTATHIONE S-TRANSFERASE KAPPA"/>
    <property type="match status" value="1"/>
</dbReference>
<dbReference type="InterPro" id="IPR036249">
    <property type="entry name" value="Thioredoxin-like_sf"/>
</dbReference>
<dbReference type="Pfam" id="PF13462">
    <property type="entry name" value="Thioredoxin_4"/>
    <property type="match status" value="1"/>
</dbReference>
<evidence type="ECO:0000256" key="1">
    <source>
        <dbReference type="ARBA" id="ARBA00005791"/>
    </source>
</evidence>
<keyword evidence="6" id="KW-0472">Membrane</keyword>
<organism evidence="8 9">
    <name type="scientific">Paenibacillus glucanolyticus</name>
    <dbReference type="NCBI Taxonomy" id="59843"/>
    <lineage>
        <taxon>Bacteria</taxon>
        <taxon>Bacillati</taxon>
        <taxon>Bacillota</taxon>
        <taxon>Bacilli</taxon>
        <taxon>Bacillales</taxon>
        <taxon>Paenibacillaceae</taxon>
        <taxon>Paenibacillus</taxon>
    </lineage>
</organism>
<dbReference type="Gene3D" id="3.40.30.10">
    <property type="entry name" value="Glutaredoxin"/>
    <property type="match status" value="1"/>
</dbReference>
<protein>
    <submittedName>
        <fullName evidence="8">Disulfide bond formation protein DsbB</fullName>
    </submittedName>
</protein>
<dbReference type="AlphaFoldDB" id="A0A163GKB0"/>
<keyword evidence="4" id="KW-1015">Disulfide bond</keyword>
<accession>A0A163GKB0</accession>
<comment type="similarity">
    <text evidence="1">Belongs to the thioredoxin family. DsbA subfamily.</text>
</comment>
<evidence type="ECO:0000256" key="3">
    <source>
        <dbReference type="ARBA" id="ARBA00023002"/>
    </source>
</evidence>
<comment type="caution">
    <text evidence="8">The sequence shown here is derived from an EMBL/GenBank/DDBJ whole genome shotgun (WGS) entry which is preliminary data.</text>
</comment>
<dbReference type="Proteomes" id="UP000076796">
    <property type="component" value="Unassembled WGS sequence"/>
</dbReference>
<dbReference type="SUPFAM" id="SSF52833">
    <property type="entry name" value="Thioredoxin-like"/>
    <property type="match status" value="1"/>
</dbReference>
<evidence type="ECO:0000313" key="8">
    <source>
        <dbReference type="EMBL" id="KZS45019.1"/>
    </source>
</evidence>
<evidence type="ECO:0000313" key="9">
    <source>
        <dbReference type="Proteomes" id="UP000076796"/>
    </source>
</evidence>
<reference evidence="8" key="1">
    <citation type="journal article" date="2016" name="Genome Announc.">
        <title>Draft genomes of two strains of Paenibacillus glucanolyticus with capability to degrade lignocellulose.</title>
        <authorList>
            <person name="Mathews S.L."/>
            <person name="Pawlak J."/>
            <person name="Grunden A.M."/>
        </authorList>
    </citation>
    <scope>NUCLEOTIDE SEQUENCE [LARGE SCALE GENOMIC DNA]</scope>
    <source>
        <strain evidence="8">SLM1</strain>
    </source>
</reference>